<evidence type="ECO:0000313" key="15">
    <source>
        <dbReference type="Proteomes" id="UP000249046"/>
    </source>
</evidence>
<comment type="subcellular location">
    <subcellularLocation>
        <location evidence="1">Cell inner membrane</location>
        <topology evidence="1">Single-pass type II membrane protein</topology>
        <orientation evidence="1">Periplasmic side</orientation>
    </subcellularLocation>
</comment>
<keyword evidence="3" id="KW-0997">Cell inner membrane</keyword>
<dbReference type="Pfam" id="PF13624">
    <property type="entry name" value="SurA_N_3"/>
    <property type="match status" value="1"/>
</dbReference>
<feature type="transmembrane region" description="Helical" evidence="12">
    <location>
        <begin position="12"/>
        <end position="35"/>
    </location>
</feature>
<evidence type="ECO:0000256" key="3">
    <source>
        <dbReference type="ARBA" id="ARBA00022519"/>
    </source>
</evidence>
<dbReference type="Gene3D" id="3.10.50.40">
    <property type="match status" value="1"/>
</dbReference>
<dbReference type="Proteomes" id="UP000249046">
    <property type="component" value="Unassembled WGS sequence"/>
</dbReference>
<organism evidence="14 15">
    <name type="scientific">Rhodanobacter denitrificans</name>
    <dbReference type="NCBI Taxonomy" id="666685"/>
    <lineage>
        <taxon>Bacteria</taxon>
        <taxon>Pseudomonadati</taxon>
        <taxon>Pseudomonadota</taxon>
        <taxon>Gammaproteobacteria</taxon>
        <taxon>Lysobacterales</taxon>
        <taxon>Rhodanobacteraceae</taxon>
        <taxon>Rhodanobacter</taxon>
    </lineage>
</organism>
<keyword evidence="7" id="KW-0143">Chaperone</keyword>
<dbReference type="PANTHER" id="PTHR47529">
    <property type="entry name" value="PEPTIDYL-PROLYL CIS-TRANS ISOMERASE D"/>
    <property type="match status" value="1"/>
</dbReference>
<keyword evidence="6 12" id="KW-0472">Membrane</keyword>
<dbReference type="InterPro" id="IPR000297">
    <property type="entry name" value="PPIase_PpiC"/>
</dbReference>
<evidence type="ECO:0000256" key="2">
    <source>
        <dbReference type="ARBA" id="ARBA00022475"/>
    </source>
</evidence>
<dbReference type="InterPro" id="IPR046357">
    <property type="entry name" value="PPIase_dom_sf"/>
</dbReference>
<evidence type="ECO:0000256" key="5">
    <source>
        <dbReference type="ARBA" id="ARBA00022989"/>
    </source>
</evidence>
<evidence type="ECO:0000259" key="13">
    <source>
        <dbReference type="PROSITE" id="PS50198"/>
    </source>
</evidence>
<feature type="domain" description="PpiC" evidence="13">
    <location>
        <begin position="264"/>
        <end position="366"/>
    </location>
</feature>
<dbReference type="GO" id="GO:0003755">
    <property type="term" value="F:peptidyl-prolyl cis-trans isomerase activity"/>
    <property type="evidence" value="ECO:0007669"/>
    <property type="project" value="UniProtKB-KW"/>
</dbReference>
<dbReference type="Pfam" id="PF00639">
    <property type="entry name" value="Rotamase"/>
    <property type="match status" value="1"/>
</dbReference>
<evidence type="ECO:0000256" key="1">
    <source>
        <dbReference type="ARBA" id="ARBA00004382"/>
    </source>
</evidence>
<keyword evidence="2" id="KW-1003">Cell membrane</keyword>
<dbReference type="SUPFAM" id="SSF109998">
    <property type="entry name" value="Triger factor/SurA peptide-binding domain-like"/>
    <property type="match status" value="1"/>
</dbReference>
<dbReference type="SUPFAM" id="SSF54534">
    <property type="entry name" value="FKBP-like"/>
    <property type="match status" value="1"/>
</dbReference>
<keyword evidence="11" id="KW-0697">Rotamase</keyword>
<sequence length="637" mass="70515">MLSRLRTILKSWVGIAVLGLILIGFSFFGIESYFVSQSDASVARIGDQEISQDQFRDRFNDYRQNMIRQQGEGFDSRLLDSPLVRRQVLDSMIDERIVLDANEKLGVRVPDTRVREAIMEIPAFQRDGKFDPEQYRALLGMQGMSSRALEQDIRTSIATRELPMSLYATSFVTDAQVETYLRLREQKRDFSFVRLDKPATTDDSVSDEEIKTFYDAHQSDYMNPEQVALEYLELDAAQLKVDLDPSESVLRERYENEKARFTTEEQRLASHILVKVGGSGGPDDQKQALSKAEDIVKRLREGATFADVAKQESDDLGSRNQGGDLGWLEKGMTDPAFETALFALAPKTVSDPVLGSDGYHIIELRDTRPGDVRSFEEVRADLAAEYAETERERVYNEKSGRLVDLVYQDPSSLQNAAQEVGLEVGRTGLFSREGAAEGIGANPAVARAAFSDAVLVEGHNSEAIDLGPNHIAFVRLAERKPAEAKPLAEVSAQIKERIVAERVAAAARQRADELFARIEKGESLSALAGELKLEVSEQKAIGRNAVNLDAALVQAVFAMPRIEEGKPAFRSVALGDDAYALVQLDKVVDGDPSALDAATREAARTTLQQGQGYLTTQDFVAALRSEVKPVINEKNLN</sequence>
<evidence type="ECO:0000256" key="12">
    <source>
        <dbReference type="SAM" id="Phobius"/>
    </source>
</evidence>
<dbReference type="PROSITE" id="PS50198">
    <property type="entry name" value="PPIC_PPIASE_2"/>
    <property type="match status" value="1"/>
</dbReference>
<comment type="caution">
    <text evidence="14">The sequence shown here is derived from an EMBL/GenBank/DDBJ whole genome shotgun (WGS) entry which is preliminary data.</text>
</comment>
<evidence type="ECO:0000256" key="11">
    <source>
        <dbReference type="PROSITE-ProRule" id="PRU00278"/>
    </source>
</evidence>
<accession>A0A2W5ME55</accession>
<evidence type="ECO:0000256" key="6">
    <source>
        <dbReference type="ARBA" id="ARBA00023136"/>
    </source>
</evidence>
<keyword evidence="4 12" id="KW-0812">Transmembrane</keyword>
<dbReference type="AlphaFoldDB" id="A0A2W5ME55"/>
<dbReference type="InterPro" id="IPR023058">
    <property type="entry name" value="PPIase_PpiC_CS"/>
</dbReference>
<name>A0A2W5ME55_9GAMM</name>
<evidence type="ECO:0000256" key="4">
    <source>
        <dbReference type="ARBA" id="ARBA00022692"/>
    </source>
</evidence>
<evidence type="ECO:0000256" key="8">
    <source>
        <dbReference type="ARBA" id="ARBA00038408"/>
    </source>
</evidence>
<dbReference type="PANTHER" id="PTHR47529:SF1">
    <property type="entry name" value="PERIPLASMIC CHAPERONE PPID"/>
    <property type="match status" value="1"/>
</dbReference>
<keyword evidence="5 12" id="KW-1133">Transmembrane helix</keyword>
<comment type="similarity">
    <text evidence="8">Belongs to the PpiD chaperone family.</text>
</comment>
<dbReference type="InterPro" id="IPR027304">
    <property type="entry name" value="Trigger_fact/SurA_dom_sf"/>
</dbReference>
<reference evidence="14 15" key="1">
    <citation type="submission" date="2017-08" db="EMBL/GenBank/DDBJ databases">
        <title>Infants hospitalized years apart are colonized by the same room-sourced microbial strains.</title>
        <authorList>
            <person name="Brooks B."/>
            <person name="Olm M.R."/>
            <person name="Firek B.A."/>
            <person name="Baker R."/>
            <person name="Thomas B.C."/>
            <person name="Morowitz M.J."/>
            <person name="Banfield J.F."/>
        </authorList>
    </citation>
    <scope>NUCLEOTIDE SEQUENCE [LARGE SCALE GENOMIC DNA]</scope>
    <source>
        <strain evidence="14">S2_005_003_R2_42</strain>
    </source>
</reference>
<dbReference type="Gene3D" id="1.10.4030.10">
    <property type="entry name" value="Porin chaperone SurA, peptide-binding domain"/>
    <property type="match status" value="1"/>
</dbReference>
<evidence type="ECO:0000313" key="14">
    <source>
        <dbReference type="EMBL" id="PZQ11670.1"/>
    </source>
</evidence>
<evidence type="ECO:0000256" key="7">
    <source>
        <dbReference type="ARBA" id="ARBA00023186"/>
    </source>
</evidence>
<keyword evidence="11 14" id="KW-0413">Isomerase</keyword>
<proteinExistence type="inferred from homology"/>
<gene>
    <name evidence="14" type="ORF">DI564_14250</name>
</gene>
<protein>
    <recommendedName>
        <fullName evidence="9">Periplasmic chaperone PpiD</fullName>
    </recommendedName>
    <alternativeName>
        <fullName evidence="10">Periplasmic folding chaperone</fullName>
    </alternativeName>
</protein>
<evidence type="ECO:0000256" key="9">
    <source>
        <dbReference type="ARBA" id="ARBA00040743"/>
    </source>
</evidence>
<dbReference type="GO" id="GO:0005886">
    <property type="term" value="C:plasma membrane"/>
    <property type="evidence" value="ECO:0007669"/>
    <property type="project" value="UniProtKB-SubCell"/>
</dbReference>
<dbReference type="EMBL" id="QFPO01000015">
    <property type="protein sequence ID" value="PZQ11670.1"/>
    <property type="molecule type" value="Genomic_DNA"/>
</dbReference>
<dbReference type="PROSITE" id="PS01096">
    <property type="entry name" value="PPIC_PPIASE_1"/>
    <property type="match status" value="1"/>
</dbReference>
<dbReference type="InterPro" id="IPR052029">
    <property type="entry name" value="PpiD_chaperone"/>
</dbReference>
<evidence type="ECO:0000256" key="10">
    <source>
        <dbReference type="ARBA" id="ARBA00042775"/>
    </source>
</evidence>